<evidence type="ECO:0000313" key="2">
    <source>
        <dbReference type="Proteomes" id="UP000659904"/>
    </source>
</evidence>
<dbReference type="EMBL" id="BONH01000014">
    <property type="protein sequence ID" value="GIF98278.1"/>
    <property type="molecule type" value="Genomic_DNA"/>
</dbReference>
<name>A0A8J3NZF7_9ACTN</name>
<dbReference type="Proteomes" id="UP000659904">
    <property type="component" value="Unassembled WGS sequence"/>
</dbReference>
<evidence type="ECO:0000313" key="1">
    <source>
        <dbReference type="EMBL" id="GIF98278.1"/>
    </source>
</evidence>
<accession>A0A8J3NZF7</accession>
<gene>
    <name evidence="1" type="ORF">Cci01nite_33720</name>
</gene>
<reference evidence="1 2" key="1">
    <citation type="submission" date="2021-01" db="EMBL/GenBank/DDBJ databases">
        <title>Whole genome shotgun sequence of Catellatospora citrea NBRC 14495.</title>
        <authorList>
            <person name="Komaki H."/>
            <person name="Tamura T."/>
        </authorList>
    </citation>
    <scope>NUCLEOTIDE SEQUENCE [LARGE SCALE GENOMIC DNA]</scope>
    <source>
        <strain evidence="1 2">NBRC 14495</strain>
    </source>
</reference>
<protein>
    <submittedName>
        <fullName evidence="1">Uncharacterized protein</fullName>
    </submittedName>
</protein>
<sequence length="51" mass="5956">MCGMHGRVYYEDSECHRVGNYGIQNGYWPGPYQCVWYPTGSNPPGFWFLYA</sequence>
<keyword evidence="2" id="KW-1185">Reference proteome</keyword>
<comment type="caution">
    <text evidence="1">The sequence shown here is derived from an EMBL/GenBank/DDBJ whole genome shotgun (WGS) entry which is preliminary data.</text>
</comment>
<dbReference type="AlphaFoldDB" id="A0A8J3NZF7"/>
<organism evidence="1 2">
    <name type="scientific">Catellatospora citrea</name>
    <dbReference type="NCBI Taxonomy" id="53366"/>
    <lineage>
        <taxon>Bacteria</taxon>
        <taxon>Bacillati</taxon>
        <taxon>Actinomycetota</taxon>
        <taxon>Actinomycetes</taxon>
        <taxon>Micromonosporales</taxon>
        <taxon>Micromonosporaceae</taxon>
        <taxon>Catellatospora</taxon>
    </lineage>
</organism>
<proteinExistence type="predicted"/>